<name>A0AAN8S3E5_POLSC</name>
<keyword evidence="1 2" id="KW-0802">TPR repeat</keyword>
<gene>
    <name evidence="4" type="ORF">RUM43_010906</name>
</gene>
<evidence type="ECO:0000256" key="1">
    <source>
        <dbReference type="ARBA" id="ARBA00022803"/>
    </source>
</evidence>
<dbReference type="Proteomes" id="UP001372834">
    <property type="component" value="Unassembled WGS sequence"/>
</dbReference>
<organism evidence="4 5">
    <name type="scientific">Polyplax serrata</name>
    <name type="common">Common mouse louse</name>
    <dbReference type="NCBI Taxonomy" id="468196"/>
    <lineage>
        <taxon>Eukaryota</taxon>
        <taxon>Metazoa</taxon>
        <taxon>Ecdysozoa</taxon>
        <taxon>Arthropoda</taxon>
        <taxon>Hexapoda</taxon>
        <taxon>Insecta</taxon>
        <taxon>Pterygota</taxon>
        <taxon>Neoptera</taxon>
        <taxon>Paraneoptera</taxon>
        <taxon>Psocodea</taxon>
        <taxon>Troctomorpha</taxon>
        <taxon>Phthiraptera</taxon>
        <taxon>Anoplura</taxon>
        <taxon>Polyplacidae</taxon>
        <taxon>Polyplax</taxon>
    </lineage>
</organism>
<evidence type="ECO:0000313" key="5">
    <source>
        <dbReference type="Proteomes" id="UP001372834"/>
    </source>
</evidence>
<evidence type="ECO:0000256" key="2">
    <source>
        <dbReference type="PROSITE-ProRule" id="PRU00339"/>
    </source>
</evidence>
<dbReference type="AlphaFoldDB" id="A0AAN8S3E5"/>
<dbReference type="EMBL" id="JAWJWE010000039">
    <property type="protein sequence ID" value="KAK6620614.1"/>
    <property type="molecule type" value="Genomic_DNA"/>
</dbReference>
<feature type="repeat" description="TPR" evidence="2">
    <location>
        <begin position="43"/>
        <end position="76"/>
    </location>
</feature>
<dbReference type="InterPro" id="IPR011990">
    <property type="entry name" value="TPR-like_helical_dom_sf"/>
</dbReference>
<evidence type="ECO:0000256" key="3">
    <source>
        <dbReference type="SAM" id="MobiDB-lite"/>
    </source>
</evidence>
<dbReference type="Pfam" id="PF13181">
    <property type="entry name" value="TPR_8"/>
    <property type="match status" value="1"/>
</dbReference>
<feature type="repeat" description="TPR" evidence="2">
    <location>
        <begin position="470"/>
        <end position="503"/>
    </location>
</feature>
<dbReference type="PANTHER" id="PTHR12558:SF36">
    <property type="entry name" value="ANAPHASE-PROMOTING COMPLEX SUBUNIT 7"/>
    <property type="match status" value="1"/>
</dbReference>
<evidence type="ECO:0008006" key="6">
    <source>
        <dbReference type="Google" id="ProtNLM"/>
    </source>
</evidence>
<accession>A0AAN8S3E5</accession>
<comment type="caution">
    <text evidence="4">The sequence shown here is derived from an EMBL/GenBank/DDBJ whole genome shotgun (WGS) entry which is preliminary data.</text>
</comment>
<feature type="repeat" description="TPR" evidence="2">
    <location>
        <begin position="232"/>
        <end position="265"/>
    </location>
</feature>
<dbReference type="InterPro" id="IPR019734">
    <property type="entry name" value="TPR_rpt"/>
</dbReference>
<feature type="compositionally biased region" description="Basic and acidic residues" evidence="3">
    <location>
        <begin position="545"/>
        <end position="566"/>
    </location>
</feature>
<feature type="region of interest" description="Disordered" evidence="3">
    <location>
        <begin position="543"/>
        <end position="566"/>
    </location>
</feature>
<reference evidence="4 5" key="1">
    <citation type="submission" date="2023-10" db="EMBL/GenBank/DDBJ databases">
        <title>Genomes of two closely related lineages of the louse Polyplax serrata with different host specificities.</title>
        <authorList>
            <person name="Martinu J."/>
            <person name="Tarabai H."/>
            <person name="Stefka J."/>
            <person name="Hypsa V."/>
        </authorList>
    </citation>
    <scope>NUCLEOTIDE SEQUENCE [LARGE SCALE GENOMIC DNA]</scope>
    <source>
        <strain evidence="4">HR10_N</strain>
    </source>
</reference>
<dbReference type="PROSITE" id="PS50005">
    <property type="entry name" value="TPR"/>
    <property type="match status" value="3"/>
</dbReference>
<evidence type="ECO:0000313" key="4">
    <source>
        <dbReference type="EMBL" id="KAK6620614.1"/>
    </source>
</evidence>
<dbReference type="SMART" id="SM00028">
    <property type="entry name" value="TPR"/>
    <property type="match status" value="5"/>
</dbReference>
<protein>
    <recommendedName>
        <fullName evidence="6">Anaphase-promoting complex subunit 7</fullName>
    </recommendedName>
</protein>
<sequence>MSNLFDQIKLLFENQLYSNVVALSSFALSIVDHTSEATSPEKFQTYVYYGNSLFHLGQYRRAEAMYNKALQFRKGYFKYVGSNKTSNLKEYMPDMDIKYQIHLCHINLKQNQEAVTVLETIPGKQRSPKVNMALGKLYHLGGMERSSVYAFKEVLKECPLALEAIEGLLNLRLSGAEVQSFVLECATQKGISNIDWVMSWIKAHDQINSREYGHAISTLKQMDKQSCIKNNHNLLIMLGETYFNAGDSKSALSVLQRAHLIEPQLEKGLDMLASLLAKEKRVTELEKLVPTYIPLREYGPETWIAMAYYLYVNKKTSKAAYLAQKACLLNPRNVEGLLLKAAIFLDLKKYQDSVIHYREAMHLSPYRYEAYEGLVNCYIAMHRLREALTVASGVCKQLGQNPRTLTLYASVLMKDSVSVCKAKGLLEKALQQDDKFLPAVYLLVIILDQELNLEQGISILEKQIQIQPNCKLHHMLGDLYSKNHQLEKATEQYMIALQMDPSNRRLQEAMGKLNQNCNKIDTSYYVAVNDDDNINTTYELGDSENEMHSSEIVKEESHTSSPESRHNEYPKIITTEIPMKGKLLKNVEEQRKTIDVTIPLKLPKIAQKNKEPSSSSLASNVSEEETVTVPATEVKKITTIQKICPKRVQTLVITAQEPMVTKTRNNKKEISEIVTPINKHVTTTTTIKRTTIVTTETRTIIGKEKDPNKKKRC</sequence>
<dbReference type="PANTHER" id="PTHR12558">
    <property type="entry name" value="CELL DIVISION CYCLE 16,23,27"/>
    <property type="match status" value="1"/>
</dbReference>
<dbReference type="Gene3D" id="1.25.40.10">
    <property type="entry name" value="Tetratricopeptide repeat domain"/>
    <property type="match status" value="2"/>
</dbReference>
<proteinExistence type="predicted"/>
<dbReference type="SUPFAM" id="SSF48452">
    <property type="entry name" value="TPR-like"/>
    <property type="match status" value="2"/>
</dbReference>